<dbReference type="PATRIC" id="fig|1121439.3.peg.2474"/>
<gene>
    <name evidence="2" type="ORF">dsat_1100</name>
</gene>
<dbReference type="PANTHER" id="PTHR24567">
    <property type="entry name" value="CRP FAMILY TRANSCRIPTIONAL REGULATORY PROTEIN"/>
    <property type="match status" value="1"/>
</dbReference>
<dbReference type="SUPFAM" id="SSF51206">
    <property type="entry name" value="cAMP-binding domain-like"/>
    <property type="match status" value="1"/>
</dbReference>
<dbReference type="AlphaFoldDB" id="S7UFH5"/>
<dbReference type="eggNOG" id="COG0664">
    <property type="taxonomic scope" value="Bacteria"/>
</dbReference>
<dbReference type="InterPro" id="IPR014710">
    <property type="entry name" value="RmlC-like_jellyroll"/>
</dbReference>
<dbReference type="InterPro" id="IPR050397">
    <property type="entry name" value="Env_Response_Regulators"/>
</dbReference>
<dbReference type="GO" id="GO:0003700">
    <property type="term" value="F:DNA-binding transcription factor activity"/>
    <property type="evidence" value="ECO:0007669"/>
    <property type="project" value="TreeGrafter"/>
</dbReference>
<dbReference type="Pfam" id="PF00027">
    <property type="entry name" value="cNMP_binding"/>
    <property type="match status" value="1"/>
</dbReference>
<dbReference type="STRING" id="1121439.dsat_1100"/>
<evidence type="ECO:0000313" key="2">
    <source>
        <dbReference type="EMBL" id="EPR30973.1"/>
    </source>
</evidence>
<dbReference type="PROSITE" id="PS50042">
    <property type="entry name" value="CNMP_BINDING_3"/>
    <property type="match status" value="1"/>
</dbReference>
<feature type="domain" description="Cyclic nucleotide-binding" evidence="1">
    <location>
        <begin position="31"/>
        <end position="150"/>
    </location>
</feature>
<proteinExistence type="predicted"/>
<evidence type="ECO:0000259" key="1">
    <source>
        <dbReference type="PROSITE" id="PS50042"/>
    </source>
</evidence>
<dbReference type="Proteomes" id="UP000014975">
    <property type="component" value="Unassembled WGS sequence"/>
</dbReference>
<reference evidence="2 3" key="1">
    <citation type="journal article" date="2013" name="Genome Announc.">
        <title>Draft genome sequences for three mercury-methylating, sulfate-reducing bacteria.</title>
        <authorList>
            <person name="Brown S.D."/>
            <person name="Hurt R.A.Jr."/>
            <person name="Gilmour C.C."/>
            <person name="Elias D.A."/>
        </authorList>
    </citation>
    <scope>NUCLEOTIDE SEQUENCE [LARGE SCALE GENOMIC DNA]</scope>
    <source>
        <strain evidence="2 3">DSM 16529</strain>
    </source>
</reference>
<name>S7UFH5_9BACT</name>
<dbReference type="Gene3D" id="2.60.120.10">
    <property type="entry name" value="Jelly Rolls"/>
    <property type="match status" value="1"/>
</dbReference>
<dbReference type="GO" id="GO:0005829">
    <property type="term" value="C:cytosol"/>
    <property type="evidence" value="ECO:0007669"/>
    <property type="project" value="TreeGrafter"/>
</dbReference>
<evidence type="ECO:0000313" key="3">
    <source>
        <dbReference type="Proteomes" id="UP000014975"/>
    </source>
</evidence>
<dbReference type="InterPro" id="IPR000595">
    <property type="entry name" value="cNMP-bd_dom"/>
</dbReference>
<organism evidence="2 3">
    <name type="scientific">Alkalidesulfovibrio alkalitolerans DSM 16529</name>
    <dbReference type="NCBI Taxonomy" id="1121439"/>
    <lineage>
        <taxon>Bacteria</taxon>
        <taxon>Pseudomonadati</taxon>
        <taxon>Thermodesulfobacteriota</taxon>
        <taxon>Desulfovibrionia</taxon>
        <taxon>Desulfovibrionales</taxon>
        <taxon>Desulfovibrionaceae</taxon>
        <taxon>Alkalidesulfovibrio</taxon>
    </lineage>
</organism>
<dbReference type="SMART" id="SM00100">
    <property type="entry name" value="cNMP"/>
    <property type="match status" value="1"/>
</dbReference>
<dbReference type="CDD" id="cd00038">
    <property type="entry name" value="CAP_ED"/>
    <property type="match status" value="1"/>
</dbReference>
<comment type="caution">
    <text evidence="2">The sequence shown here is derived from an EMBL/GenBank/DDBJ whole genome shotgun (WGS) entry which is preliminary data.</text>
</comment>
<accession>S7UFH5</accession>
<dbReference type="RefSeq" id="WP_020887797.1">
    <property type="nucleotide sequence ID" value="NZ_ATHI01000030.1"/>
</dbReference>
<sequence length="178" mass="19817">MNSSTERNDRCESRETCEFQQNIDVFRQIAFFAGLPLEPLKVLAYLAERTTFKPGECLFHEGEADGQAFYILSGRARLERSGDGAGTKLTSYGPGDFLGGLALLGDMQRLFSLCAESEVEAMVVTREKFAKTLAQFPEIQSRLMENVVDLVRDWEKSFFFDHAGACQACAEHIGVSLV</sequence>
<dbReference type="InterPro" id="IPR018490">
    <property type="entry name" value="cNMP-bd_dom_sf"/>
</dbReference>
<dbReference type="PANTHER" id="PTHR24567:SF74">
    <property type="entry name" value="HTH-TYPE TRANSCRIPTIONAL REGULATOR ARCR"/>
    <property type="match status" value="1"/>
</dbReference>
<dbReference type="OrthoDB" id="5420529at2"/>
<protein>
    <submittedName>
        <fullName evidence="2">Putative transcriptional regulator, Crp/Fnr family</fullName>
    </submittedName>
</protein>
<keyword evidence="3" id="KW-1185">Reference proteome</keyword>
<dbReference type="EMBL" id="ATHI01000030">
    <property type="protein sequence ID" value="EPR30973.1"/>
    <property type="molecule type" value="Genomic_DNA"/>
</dbReference>